<organism evidence="1 2">
    <name type="scientific">Dorea formicigenerans</name>
    <dbReference type="NCBI Taxonomy" id="39486"/>
    <lineage>
        <taxon>Bacteria</taxon>
        <taxon>Bacillati</taxon>
        <taxon>Bacillota</taxon>
        <taxon>Clostridia</taxon>
        <taxon>Lachnospirales</taxon>
        <taxon>Lachnospiraceae</taxon>
        <taxon>Dorea</taxon>
    </lineage>
</organism>
<protein>
    <submittedName>
        <fullName evidence="1">Stage II sporulation protein P</fullName>
    </submittedName>
</protein>
<evidence type="ECO:0000313" key="1">
    <source>
        <dbReference type="EMBL" id="RGW52406.1"/>
    </source>
</evidence>
<evidence type="ECO:0000313" key="2">
    <source>
        <dbReference type="Proteomes" id="UP000266376"/>
    </source>
</evidence>
<dbReference type="Pfam" id="PF07454">
    <property type="entry name" value="SpoIIP"/>
    <property type="match status" value="1"/>
</dbReference>
<comment type="caution">
    <text evidence="1">The sequence shown here is derived from an EMBL/GenBank/DDBJ whole genome shotgun (WGS) entry which is preliminary data.</text>
</comment>
<accession>A0A395XMC8</accession>
<dbReference type="EMBL" id="QSAJ01000022">
    <property type="protein sequence ID" value="RGW52406.1"/>
    <property type="molecule type" value="Genomic_DNA"/>
</dbReference>
<dbReference type="AlphaFoldDB" id="A0A395XMC8"/>
<sequence>MQEKKKRNRILMLLIVGMLLIYAFTDIENVKINRERKIFFSSASQNVLKQAANWLLPGLTYVKEGQKDTLTGRIEKSVLSFVPISEYVRNHEEPETTVEDTLTRTMILENQANDENAIDENGNLIPAGSMQESVGAGVPEENAAVLASTPVQDIDMNQLNDYEYLVGTFYTVDGTTMTGPEELNAGKFLEKNLALDMTTGGPKVLIYHTHSQEAFADSVDGDTSTTIMGIGTYLTELLNARGIETLHHEGIYDLIDGKLDRSRAYQLAEPDVRQILKDNPSIEVVIDLHRDGVAQGTQLVTEINGKPTAQIMFFNGLSRTRKNGEIAYLNNPYREDNLATSFQMQLMAARYYPGFTRHIYLKSYRYNLDLAPKAMLIEAGAQTNTVEEMKNAMEVLADVLSRVLTP</sequence>
<dbReference type="Proteomes" id="UP000266376">
    <property type="component" value="Unassembled WGS sequence"/>
</dbReference>
<gene>
    <name evidence="1" type="ORF">DWV67_09560</name>
</gene>
<reference evidence="1 2" key="1">
    <citation type="submission" date="2018-08" db="EMBL/GenBank/DDBJ databases">
        <title>A genome reference for cultivated species of the human gut microbiota.</title>
        <authorList>
            <person name="Zou Y."/>
            <person name="Xue W."/>
            <person name="Luo G."/>
        </authorList>
    </citation>
    <scope>NUCLEOTIDE SEQUENCE [LARGE SCALE GENOMIC DNA]</scope>
    <source>
        <strain evidence="1 2">AF12-11</strain>
    </source>
</reference>
<dbReference type="NCBIfam" id="TIGR02867">
    <property type="entry name" value="spore_II_P"/>
    <property type="match status" value="1"/>
</dbReference>
<proteinExistence type="predicted"/>
<dbReference type="InterPro" id="IPR010897">
    <property type="entry name" value="Spore_II_P"/>
</dbReference>
<name>A0A395XMC8_9FIRM</name>